<dbReference type="GO" id="GO:0015078">
    <property type="term" value="F:proton transmembrane transporter activity"/>
    <property type="evidence" value="ECO:0007669"/>
    <property type="project" value="InterPro"/>
</dbReference>
<protein>
    <recommendedName>
        <fullName evidence="12">ATP synthase complex subunit 8</fullName>
    </recommendedName>
</protein>
<evidence type="ECO:0000256" key="3">
    <source>
        <dbReference type="ARBA" id="ARBA00022448"/>
    </source>
</evidence>
<dbReference type="GO" id="GO:0015986">
    <property type="term" value="P:proton motive force-driven ATP synthesis"/>
    <property type="evidence" value="ECO:0007669"/>
    <property type="project" value="InterPro"/>
</dbReference>
<dbReference type="GO" id="GO:0031966">
    <property type="term" value="C:mitochondrial membrane"/>
    <property type="evidence" value="ECO:0007669"/>
    <property type="project" value="UniProtKB-SubCell"/>
</dbReference>
<feature type="transmembrane region" description="Helical" evidence="13">
    <location>
        <begin position="6"/>
        <end position="25"/>
    </location>
</feature>
<keyword evidence="10 13" id="KW-0472">Membrane</keyword>
<evidence type="ECO:0000313" key="14">
    <source>
        <dbReference type="EMBL" id="AAT08507.1"/>
    </source>
</evidence>
<proteinExistence type="inferred from homology"/>
<keyword evidence="8 12" id="KW-0406">Ion transport</keyword>
<dbReference type="EMBL" id="AY605474">
    <property type="protein sequence ID" value="AAT08507.1"/>
    <property type="molecule type" value="Genomic_DNA"/>
</dbReference>
<evidence type="ECO:0000256" key="10">
    <source>
        <dbReference type="ARBA" id="ARBA00023136"/>
    </source>
</evidence>
<evidence type="ECO:0000256" key="6">
    <source>
        <dbReference type="ARBA" id="ARBA00022781"/>
    </source>
</evidence>
<reference evidence="14" key="1">
    <citation type="journal article" date="2004" name="Mol. Phylogenet. Evol.">
        <title>Phylogenetic relationships among amphisbaenian reptiles based on complete mitochondrial genomic sequences.</title>
        <authorList>
            <person name="Macey J.R."/>
            <person name="Papenfuss T.J."/>
            <person name="Kuehl J.V."/>
            <person name="Fourcade H.M."/>
            <person name="Boore J.L."/>
        </authorList>
    </citation>
    <scope>NUCLEOTIDE SEQUENCE</scope>
</reference>
<dbReference type="GeneID" id="3021302"/>
<keyword evidence="9 12" id="KW-0496">Mitochondrion</keyword>
<keyword evidence="7 13" id="KW-1133">Transmembrane helix</keyword>
<evidence type="ECO:0000256" key="8">
    <source>
        <dbReference type="ARBA" id="ARBA00023065"/>
    </source>
</evidence>
<evidence type="ECO:0000256" key="2">
    <source>
        <dbReference type="ARBA" id="ARBA00008892"/>
    </source>
</evidence>
<accession>Q66SX4</accession>
<dbReference type="RefSeq" id="YP_086858.1">
    <property type="nucleotide sequence ID" value="NC_006283.1"/>
</dbReference>
<dbReference type="AlphaFoldDB" id="Q66SX4"/>
<evidence type="ECO:0000256" key="12">
    <source>
        <dbReference type="RuleBase" id="RU003661"/>
    </source>
</evidence>
<evidence type="ECO:0000256" key="11">
    <source>
        <dbReference type="ARBA" id="ARBA00023310"/>
    </source>
</evidence>
<evidence type="ECO:0000256" key="1">
    <source>
        <dbReference type="ARBA" id="ARBA00004304"/>
    </source>
</evidence>
<dbReference type="InterPro" id="IPR001421">
    <property type="entry name" value="ATP8_metazoa"/>
</dbReference>
<geneLocation type="mitochondrion" evidence="14"/>
<evidence type="ECO:0000256" key="5">
    <source>
        <dbReference type="ARBA" id="ARBA00022692"/>
    </source>
</evidence>
<dbReference type="Pfam" id="PF00895">
    <property type="entry name" value="ATP-synt_8"/>
    <property type="match status" value="1"/>
</dbReference>
<dbReference type="GO" id="GO:0045259">
    <property type="term" value="C:proton-transporting ATP synthase complex"/>
    <property type="evidence" value="ECO:0007669"/>
    <property type="project" value="UniProtKB-KW"/>
</dbReference>
<keyword evidence="6 12" id="KW-0375">Hydrogen ion transport</keyword>
<name>Q66SX4_DIPZA</name>
<keyword evidence="4 12" id="KW-0138">CF(0)</keyword>
<keyword evidence="3 12" id="KW-0813">Transport</keyword>
<organism evidence="14">
    <name type="scientific">Diplometopon zarudnyi</name>
    <name type="common">Zarudnyi's worm lizard</name>
    <name type="synonym">Pachycalamus zarudnyi</name>
    <dbReference type="NCBI Taxonomy" id="94420"/>
    <lineage>
        <taxon>Eukaryota</taxon>
        <taxon>Metazoa</taxon>
        <taxon>Chordata</taxon>
        <taxon>Craniata</taxon>
        <taxon>Vertebrata</taxon>
        <taxon>Euteleostomi</taxon>
        <taxon>Lepidosauria</taxon>
        <taxon>Squamata</taxon>
        <taxon>Bifurcata</taxon>
        <taxon>Unidentata</taxon>
        <taxon>Episquamata</taxon>
        <taxon>Laterata</taxon>
        <taxon>Lacertibaenia</taxon>
        <taxon>Amphisbaenia</taxon>
        <taxon>Trogonophidae</taxon>
        <taxon>Diplometopon</taxon>
    </lineage>
</organism>
<gene>
    <name evidence="14" type="primary">atp8</name>
</gene>
<keyword evidence="5 12" id="KW-0812">Transmembrane</keyword>
<dbReference type="CTD" id="4509"/>
<evidence type="ECO:0000256" key="7">
    <source>
        <dbReference type="ARBA" id="ARBA00022989"/>
    </source>
</evidence>
<comment type="subcellular location">
    <subcellularLocation>
        <location evidence="1 12">Mitochondrion membrane</location>
        <topology evidence="1 12">Single-pass membrane protein</topology>
    </subcellularLocation>
</comment>
<evidence type="ECO:0000256" key="4">
    <source>
        <dbReference type="ARBA" id="ARBA00022547"/>
    </source>
</evidence>
<sequence>MPQLNPAPWLMLLMLTWTTLILYMTKTSYFTFHMYPTSQPIMKTKIYWTWPWP</sequence>
<evidence type="ECO:0000256" key="9">
    <source>
        <dbReference type="ARBA" id="ARBA00023128"/>
    </source>
</evidence>
<keyword evidence="11" id="KW-0066">ATP synthesis</keyword>
<comment type="similarity">
    <text evidence="2 12">Belongs to the ATPase protein 8 family.</text>
</comment>
<evidence type="ECO:0000256" key="13">
    <source>
        <dbReference type="SAM" id="Phobius"/>
    </source>
</evidence>